<sequence length="262" mass="26485">MSVLDVQRTGDIATLTINRPEAFNALNGEVIGALAAEVTAAVAAGLRGVVITGAGEKAFSAGADLKEIAAMGPDQARETMTRGQRAFRAIEQAPIPVIAAVNGVALGGGFELILACTFPVLSTKASMGLPESGLGLIPGYGGTQRLPRVLGEKVAAHLMLTGSRLDADRAYALGLTPLPPVDPSELLSTATAVAEKIAAQGPLAVRAILHALDVGRDAPVDSGLAVETGLAALAVAGAESGEGVAAFLERRPAKFANPEGRP</sequence>
<evidence type="ECO:0000256" key="5">
    <source>
        <dbReference type="ARBA" id="ARBA00023239"/>
    </source>
</evidence>
<dbReference type="Gene3D" id="3.90.226.10">
    <property type="entry name" value="2-enoyl-CoA Hydratase, Chain A, domain 1"/>
    <property type="match status" value="1"/>
</dbReference>
<evidence type="ECO:0000256" key="3">
    <source>
        <dbReference type="ARBA" id="ARBA00012076"/>
    </source>
</evidence>
<comment type="catalytic activity">
    <reaction evidence="6">
        <text>a (3S)-3-hydroxyacyl-CoA = a (2E)-enoyl-CoA + H2O</text>
        <dbReference type="Rhea" id="RHEA:16105"/>
        <dbReference type="ChEBI" id="CHEBI:15377"/>
        <dbReference type="ChEBI" id="CHEBI:57318"/>
        <dbReference type="ChEBI" id="CHEBI:58856"/>
        <dbReference type="EC" id="4.2.1.17"/>
    </reaction>
</comment>
<name>A0A0K0X401_MYCGD</name>
<keyword evidence="4" id="KW-0443">Lipid metabolism</keyword>
<dbReference type="InterPro" id="IPR014748">
    <property type="entry name" value="Enoyl-CoA_hydra_C"/>
</dbReference>
<comment type="catalytic activity">
    <reaction evidence="7">
        <text>a 4-saturated-(3S)-3-hydroxyacyl-CoA = a (3E)-enoyl-CoA + H2O</text>
        <dbReference type="Rhea" id="RHEA:20724"/>
        <dbReference type="ChEBI" id="CHEBI:15377"/>
        <dbReference type="ChEBI" id="CHEBI:58521"/>
        <dbReference type="ChEBI" id="CHEBI:137480"/>
        <dbReference type="EC" id="4.2.1.17"/>
    </reaction>
</comment>
<dbReference type="Pfam" id="PF00378">
    <property type="entry name" value="ECH_1"/>
    <property type="match status" value="1"/>
</dbReference>
<dbReference type="AlphaFoldDB" id="A0A0K0X401"/>
<dbReference type="FunFam" id="3.90.226.10:FF:000009">
    <property type="entry name" value="Carnitinyl-CoA dehydratase"/>
    <property type="match status" value="1"/>
</dbReference>
<dbReference type="EC" id="4.2.1.17" evidence="3"/>
<dbReference type="GO" id="GO:0006635">
    <property type="term" value="P:fatty acid beta-oxidation"/>
    <property type="evidence" value="ECO:0007669"/>
    <property type="project" value="TreeGrafter"/>
</dbReference>
<dbReference type="Gene3D" id="1.10.12.10">
    <property type="entry name" value="Lyase 2-enoyl-coa Hydratase, Chain A, domain 2"/>
    <property type="match status" value="1"/>
</dbReference>
<dbReference type="PANTHER" id="PTHR11941">
    <property type="entry name" value="ENOYL-COA HYDRATASE-RELATED"/>
    <property type="match status" value="1"/>
</dbReference>
<dbReference type="GO" id="GO:0004300">
    <property type="term" value="F:enoyl-CoA hydratase activity"/>
    <property type="evidence" value="ECO:0007669"/>
    <property type="project" value="UniProtKB-EC"/>
</dbReference>
<evidence type="ECO:0000256" key="8">
    <source>
        <dbReference type="ARBA" id="ARBA00039456"/>
    </source>
</evidence>
<dbReference type="OrthoDB" id="8452484at2"/>
<dbReference type="KEGG" id="mgo:AFA91_09850"/>
<accession>A0A0K0X401</accession>
<dbReference type="STRING" id="134601.AFA91_09850"/>
<dbReference type="EMBL" id="CP012150">
    <property type="protein sequence ID" value="AKS32121.1"/>
    <property type="molecule type" value="Genomic_DNA"/>
</dbReference>
<dbReference type="PATRIC" id="fig|134601.6.peg.2052"/>
<keyword evidence="5" id="KW-0456">Lyase</keyword>
<dbReference type="Proteomes" id="UP000062255">
    <property type="component" value="Chromosome"/>
</dbReference>
<dbReference type="InterPro" id="IPR001753">
    <property type="entry name" value="Enoyl-CoA_hydra/iso"/>
</dbReference>
<dbReference type="PANTHER" id="PTHR11941:SF54">
    <property type="entry name" value="ENOYL-COA HYDRATASE, MITOCHONDRIAL"/>
    <property type="match status" value="1"/>
</dbReference>
<protein>
    <recommendedName>
        <fullName evidence="8">Probable enoyl-CoA hydratase EchA17</fullName>
        <ecNumber evidence="3">4.2.1.17</ecNumber>
    </recommendedName>
    <alternativeName>
        <fullName evidence="9">Probable enoyl-CoA hydratase echA17</fullName>
    </alternativeName>
</protein>
<evidence type="ECO:0000256" key="1">
    <source>
        <dbReference type="ARBA" id="ARBA00002994"/>
    </source>
</evidence>
<evidence type="ECO:0000313" key="11">
    <source>
        <dbReference type="Proteomes" id="UP000062255"/>
    </source>
</evidence>
<proteinExistence type="inferred from homology"/>
<reference evidence="10 11" key="1">
    <citation type="submission" date="2015-07" db="EMBL/GenBank/DDBJ databases">
        <title>Complete genome sequence of Mycobacterium goodii X7B, a facultative thermophilic biodesulfurizing bacterium.</title>
        <authorList>
            <person name="Yu B."/>
            <person name="Li F."/>
            <person name="Xu P."/>
        </authorList>
    </citation>
    <scope>NUCLEOTIDE SEQUENCE [LARGE SCALE GENOMIC DNA]</scope>
    <source>
        <strain evidence="10 11">X7B</strain>
    </source>
</reference>
<evidence type="ECO:0000313" key="10">
    <source>
        <dbReference type="EMBL" id="AKS32121.1"/>
    </source>
</evidence>
<gene>
    <name evidence="10" type="ORF">AFA91_09850</name>
</gene>
<evidence type="ECO:0000256" key="4">
    <source>
        <dbReference type="ARBA" id="ARBA00023098"/>
    </source>
</evidence>
<evidence type="ECO:0000256" key="6">
    <source>
        <dbReference type="ARBA" id="ARBA00023709"/>
    </source>
</evidence>
<evidence type="ECO:0000256" key="2">
    <source>
        <dbReference type="ARBA" id="ARBA00005254"/>
    </source>
</evidence>
<dbReference type="InterPro" id="IPR029045">
    <property type="entry name" value="ClpP/crotonase-like_dom_sf"/>
</dbReference>
<dbReference type="SUPFAM" id="SSF52096">
    <property type="entry name" value="ClpP/crotonase"/>
    <property type="match status" value="1"/>
</dbReference>
<organism evidence="10 11">
    <name type="scientific">Mycolicibacterium goodii</name>
    <name type="common">Mycobacterium goodii</name>
    <dbReference type="NCBI Taxonomy" id="134601"/>
    <lineage>
        <taxon>Bacteria</taxon>
        <taxon>Bacillati</taxon>
        <taxon>Actinomycetota</taxon>
        <taxon>Actinomycetes</taxon>
        <taxon>Mycobacteriales</taxon>
        <taxon>Mycobacteriaceae</taxon>
        <taxon>Mycolicibacterium</taxon>
    </lineage>
</organism>
<comment type="function">
    <text evidence="1">Could possibly oxidize fatty acids using specific components.</text>
</comment>
<evidence type="ECO:0000256" key="7">
    <source>
        <dbReference type="ARBA" id="ARBA00023717"/>
    </source>
</evidence>
<dbReference type="RefSeq" id="WP_049744548.1">
    <property type="nucleotide sequence ID" value="NZ_CP012150.1"/>
</dbReference>
<evidence type="ECO:0000256" key="9">
    <source>
        <dbReference type="ARBA" id="ARBA00073436"/>
    </source>
</evidence>
<dbReference type="CDD" id="cd06558">
    <property type="entry name" value="crotonase-like"/>
    <property type="match status" value="1"/>
</dbReference>
<comment type="similarity">
    <text evidence="2">Belongs to the enoyl-CoA hydratase/isomerase family.</text>
</comment>